<dbReference type="AlphaFoldDB" id="A0A7E4UNV5"/>
<accession>A0A7E4UNV5</accession>
<reference evidence="3" key="2">
    <citation type="submission" date="2020-10" db="UniProtKB">
        <authorList>
            <consortium name="WormBaseParasite"/>
        </authorList>
    </citation>
    <scope>IDENTIFICATION</scope>
</reference>
<dbReference type="WBParaSite" id="Pan_g10995.t1">
    <property type="protein sequence ID" value="Pan_g10995.t1"/>
    <property type="gene ID" value="Pan_g10995"/>
</dbReference>
<name>A0A7E4UNV5_PANRE</name>
<proteinExistence type="predicted"/>
<organism evidence="2 3">
    <name type="scientific">Panagrellus redivivus</name>
    <name type="common">Microworm</name>
    <dbReference type="NCBI Taxonomy" id="6233"/>
    <lineage>
        <taxon>Eukaryota</taxon>
        <taxon>Metazoa</taxon>
        <taxon>Ecdysozoa</taxon>
        <taxon>Nematoda</taxon>
        <taxon>Chromadorea</taxon>
        <taxon>Rhabditida</taxon>
        <taxon>Tylenchina</taxon>
        <taxon>Panagrolaimomorpha</taxon>
        <taxon>Panagrolaimoidea</taxon>
        <taxon>Panagrolaimidae</taxon>
        <taxon>Panagrellus</taxon>
    </lineage>
</organism>
<sequence>MQSRLIVALIVVGCAIAVQAKPHVGIERDIEGPFEVMSTSELMRKAYGKLYNLIDTFSADETLALRECLSKFALACEKRLFGGRADIEARIERTRIEVNELTLKELVDFVRVKHDGILERLTEGEIEHLRTVLIKFMNDQTPDIMYYIEHCWSTVYRTVEEGSIKQLLTEVVRKLYILRDSVWATKKTEFNSLIVRVIKRADEELIKCDGIKFDKLIQRMPYESLDTLPLRDLVGEAYLRFEGLFGCYWNDETTTYKTNLVDFLKTLDEMIVKYNRIE</sequence>
<evidence type="ECO:0000313" key="2">
    <source>
        <dbReference type="Proteomes" id="UP000492821"/>
    </source>
</evidence>
<reference evidence="2" key="1">
    <citation type="journal article" date="2013" name="Genetics">
        <title>The draft genome and transcriptome of Panagrellus redivivus are shaped by the harsh demands of a free-living lifestyle.</title>
        <authorList>
            <person name="Srinivasan J."/>
            <person name="Dillman A.R."/>
            <person name="Macchietto M.G."/>
            <person name="Heikkinen L."/>
            <person name="Lakso M."/>
            <person name="Fracchia K.M."/>
            <person name="Antoshechkin I."/>
            <person name="Mortazavi A."/>
            <person name="Wong G."/>
            <person name="Sternberg P.W."/>
        </authorList>
    </citation>
    <scope>NUCLEOTIDE SEQUENCE [LARGE SCALE GENOMIC DNA]</scope>
    <source>
        <strain evidence="2">MT8872</strain>
    </source>
</reference>
<keyword evidence="1" id="KW-0732">Signal</keyword>
<evidence type="ECO:0000313" key="3">
    <source>
        <dbReference type="WBParaSite" id="Pan_g10995.t1"/>
    </source>
</evidence>
<feature type="chain" id="PRO_5028969077" evidence="1">
    <location>
        <begin position="21"/>
        <end position="278"/>
    </location>
</feature>
<evidence type="ECO:0000256" key="1">
    <source>
        <dbReference type="SAM" id="SignalP"/>
    </source>
</evidence>
<feature type="signal peptide" evidence="1">
    <location>
        <begin position="1"/>
        <end position="20"/>
    </location>
</feature>
<keyword evidence="2" id="KW-1185">Reference proteome</keyword>
<dbReference type="Proteomes" id="UP000492821">
    <property type="component" value="Unassembled WGS sequence"/>
</dbReference>
<protein>
    <submittedName>
        <fullName evidence="3">Secreted protein</fullName>
    </submittedName>
</protein>